<sequence length="527" mass="57282">MPREVVVFQIGQCGNQIGSQFWQTVLEEHAAAARARAGATAPGRPPGLQSAVPLFDASMSTFFRNVDARHPDYRDLRGDDQPIKTLKARAILIDTEEGVLNAARRSALGSLFDERQIVADVSGAGNNCVAVLAERGAHGYCEYGRGFRPQLCEAARRALEHADSIQAFLLLHSLGGGTGSGLGSYVVEMLAEELPEVPRFCCSIVPSPVGADDVVTSPYNSVLALAYLREHASCVLPVSNDALIKICEASEPRPKLTAWDSTLPRRSRTPREGERVDRRRPRVRNDGAFDKMNGLVARALAQLTCSLRFDGSLSVDLDDITTNLVPYPGLHFLLSSLAPLAGVAPERGAASVERTFAQRVADLLASSNQLFASQPMRSLCLASAFLARGPLISVSSLIHNVAKLRRKLRLLSFNQDATRFGLCAVAPQGQPYGLLALLNSCEVAHLFSTVHGRFNQLFTRKAHLHHYDHYMDRGAFEAASESVLSLVADYSYLNRTHGPSPAYLPASTHFSRPCSLYAWPPALCAPR</sequence>
<evidence type="ECO:0000256" key="1">
    <source>
        <dbReference type="ARBA" id="ARBA00009636"/>
    </source>
</evidence>
<feature type="region of interest" description="Disordered" evidence="6">
    <location>
        <begin position="259"/>
        <end position="285"/>
    </location>
</feature>
<dbReference type="InterPro" id="IPR018316">
    <property type="entry name" value="Tubulin/FtsZ_2-layer-sand-dom"/>
</dbReference>
<dbReference type="InterPro" id="IPR036525">
    <property type="entry name" value="Tubulin/FtsZ_GTPase_sf"/>
</dbReference>
<dbReference type="EMBL" id="NWUJ01000016">
    <property type="protein sequence ID" value="PFH31123.1"/>
    <property type="molecule type" value="Genomic_DNA"/>
</dbReference>
<gene>
    <name evidence="8" type="ORF">BESB_029970</name>
</gene>
<dbReference type="SMART" id="SM00864">
    <property type="entry name" value="Tubulin"/>
    <property type="match status" value="1"/>
</dbReference>
<dbReference type="Proteomes" id="UP000224006">
    <property type="component" value="Chromosome XIII"/>
</dbReference>
<evidence type="ECO:0000256" key="4">
    <source>
        <dbReference type="ARBA" id="ARBA00023134"/>
    </source>
</evidence>
<accession>A0A2A9M644</accession>
<dbReference type="InterPro" id="IPR008280">
    <property type="entry name" value="Tub_FtsZ_C"/>
</dbReference>
<dbReference type="InterPro" id="IPR003008">
    <property type="entry name" value="Tubulin_FtsZ_GTPase"/>
</dbReference>
<dbReference type="Gene3D" id="1.10.287.600">
    <property type="entry name" value="Helix hairpin bin"/>
    <property type="match status" value="1"/>
</dbReference>
<dbReference type="GO" id="GO:0005525">
    <property type="term" value="F:GTP binding"/>
    <property type="evidence" value="ECO:0007669"/>
    <property type="project" value="UniProtKB-UniRule"/>
</dbReference>
<dbReference type="VEuPathDB" id="ToxoDB:BESB_029970"/>
<dbReference type="SUPFAM" id="SSF52490">
    <property type="entry name" value="Tubulin nucleotide-binding domain-like"/>
    <property type="match status" value="1"/>
</dbReference>
<evidence type="ECO:0000256" key="6">
    <source>
        <dbReference type="SAM" id="MobiDB-lite"/>
    </source>
</evidence>
<dbReference type="InterPro" id="IPR023123">
    <property type="entry name" value="Tubulin_C"/>
</dbReference>
<dbReference type="GO" id="GO:0007017">
    <property type="term" value="P:microtubule-based process"/>
    <property type="evidence" value="ECO:0007669"/>
    <property type="project" value="InterPro"/>
</dbReference>
<evidence type="ECO:0000256" key="5">
    <source>
        <dbReference type="RuleBase" id="RU000352"/>
    </source>
</evidence>
<keyword evidence="9" id="KW-1185">Reference proteome</keyword>
<keyword evidence="4 5" id="KW-0342">GTP-binding</keyword>
<name>A0A2A9M644_BESBE</name>
<feature type="compositionally biased region" description="Basic and acidic residues" evidence="6">
    <location>
        <begin position="269"/>
        <end position="285"/>
    </location>
</feature>
<dbReference type="Pfam" id="PF00091">
    <property type="entry name" value="Tubulin"/>
    <property type="match status" value="1"/>
</dbReference>
<dbReference type="OrthoDB" id="1662883at2759"/>
<dbReference type="PRINTS" id="PR01161">
    <property type="entry name" value="TUBULIN"/>
</dbReference>
<dbReference type="GO" id="GO:0005874">
    <property type="term" value="C:microtubule"/>
    <property type="evidence" value="ECO:0007669"/>
    <property type="project" value="UniProtKB-KW"/>
</dbReference>
<dbReference type="Gene3D" id="3.40.50.1440">
    <property type="entry name" value="Tubulin/FtsZ, GTPase domain"/>
    <property type="match status" value="1"/>
</dbReference>
<organism evidence="8 9">
    <name type="scientific">Besnoitia besnoiti</name>
    <name type="common">Apicomplexan protozoan</name>
    <dbReference type="NCBI Taxonomy" id="94643"/>
    <lineage>
        <taxon>Eukaryota</taxon>
        <taxon>Sar</taxon>
        <taxon>Alveolata</taxon>
        <taxon>Apicomplexa</taxon>
        <taxon>Conoidasida</taxon>
        <taxon>Coccidia</taxon>
        <taxon>Eucoccidiorida</taxon>
        <taxon>Eimeriorina</taxon>
        <taxon>Sarcocystidae</taxon>
        <taxon>Besnoitia</taxon>
    </lineage>
</organism>
<dbReference type="PROSITE" id="PS00227">
    <property type="entry name" value="TUBULIN"/>
    <property type="match status" value="1"/>
</dbReference>
<dbReference type="RefSeq" id="XP_029215132.1">
    <property type="nucleotide sequence ID" value="XM_029361665.1"/>
</dbReference>
<dbReference type="InterPro" id="IPR000217">
    <property type="entry name" value="Tubulin"/>
</dbReference>
<comment type="caution">
    <text evidence="8">The sequence shown here is derived from an EMBL/GenBank/DDBJ whole genome shotgun (WGS) entry which is preliminary data.</text>
</comment>
<dbReference type="STRING" id="94643.A0A2A9M644"/>
<evidence type="ECO:0000313" key="9">
    <source>
        <dbReference type="Proteomes" id="UP000224006"/>
    </source>
</evidence>
<reference evidence="8 9" key="1">
    <citation type="submission" date="2017-09" db="EMBL/GenBank/DDBJ databases">
        <title>Genome sequencing of Besnoitia besnoiti strain Bb-Ger1.</title>
        <authorList>
            <person name="Schares G."/>
            <person name="Venepally P."/>
            <person name="Lorenzi H.A."/>
        </authorList>
    </citation>
    <scope>NUCLEOTIDE SEQUENCE [LARGE SCALE GENOMIC DNA]</scope>
    <source>
        <strain evidence="8 9">Bb-Ger1</strain>
    </source>
</reference>
<dbReference type="InterPro" id="IPR017975">
    <property type="entry name" value="Tubulin_CS"/>
</dbReference>
<proteinExistence type="inferred from homology"/>
<evidence type="ECO:0000313" key="8">
    <source>
        <dbReference type="EMBL" id="PFH31123.1"/>
    </source>
</evidence>
<dbReference type="InterPro" id="IPR004057">
    <property type="entry name" value="Epsilon_tubulin"/>
</dbReference>
<dbReference type="GeneID" id="40308049"/>
<evidence type="ECO:0000256" key="2">
    <source>
        <dbReference type="ARBA" id="ARBA00022701"/>
    </source>
</evidence>
<dbReference type="PRINTS" id="PR01519">
    <property type="entry name" value="EPSLNTUBULIN"/>
</dbReference>
<feature type="domain" description="Tubulin/FtsZ GTPase" evidence="7">
    <location>
        <begin position="115"/>
        <end position="311"/>
    </location>
</feature>
<evidence type="ECO:0000256" key="3">
    <source>
        <dbReference type="ARBA" id="ARBA00022741"/>
    </source>
</evidence>
<dbReference type="FunFam" id="3.40.50.1440:FF:000049">
    <property type="entry name" value="Tubulin gamma chain"/>
    <property type="match status" value="1"/>
</dbReference>
<evidence type="ECO:0000259" key="7">
    <source>
        <dbReference type="SMART" id="SM00864"/>
    </source>
</evidence>
<comment type="similarity">
    <text evidence="1 5">Belongs to the tubulin family.</text>
</comment>
<dbReference type="PANTHER" id="PTHR11588">
    <property type="entry name" value="TUBULIN"/>
    <property type="match status" value="1"/>
</dbReference>
<keyword evidence="2 5" id="KW-0493">Microtubule</keyword>
<dbReference type="Pfam" id="PF03953">
    <property type="entry name" value="Tubulin_C"/>
    <property type="match status" value="1"/>
</dbReference>
<dbReference type="SUPFAM" id="SSF55307">
    <property type="entry name" value="Tubulin C-terminal domain-like"/>
    <property type="match status" value="1"/>
</dbReference>
<dbReference type="KEGG" id="bbes:BESB_029970"/>
<keyword evidence="3 5" id="KW-0547">Nucleotide-binding</keyword>
<dbReference type="AlphaFoldDB" id="A0A2A9M644"/>
<protein>
    <recommendedName>
        <fullName evidence="7">Tubulin/FtsZ GTPase domain-containing protein</fullName>
    </recommendedName>
</protein>